<comment type="caution">
    <text evidence="1">The sequence shown here is derived from an EMBL/GenBank/DDBJ whole genome shotgun (WGS) entry which is preliminary data.</text>
</comment>
<dbReference type="EMBL" id="QGKY02001015">
    <property type="protein sequence ID" value="KAF2575505.1"/>
    <property type="molecule type" value="Genomic_DNA"/>
</dbReference>
<gene>
    <name evidence="1" type="ORF">F2Q70_00002147</name>
</gene>
<evidence type="ECO:0000313" key="1">
    <source>
        <dbReference type="EMBL" id="KAF2575505.1"/>
    </source>
</evidence>
<reference evidence="1" key="1">
    <citation type="submission" date="2019-12" db="EMBL/GenBank/DDBJ databases">
        <title>Genome sequencing and annotation of Brassica cretica.</title>
        <authorList>
            <person name="Studholme D.J."/>
            <person name="Sarris P.F."/>
        </authorList>
    </citation>
    <scope>NUCLEOTIDE SEQUENCE</scope>
    <source>
        <strain evidence="1">PFS-102/07</strain>
        <tissue evidence="1">Leaf</tissue>
    </source>
</reference>
<organism evidence="1">
    <name type="scientific">Brassica cretica</name>
    <name type="common">Mustard</name>
    <dbReference type="NCBI Taxonomy" id="69181"/>
    <lineage>
        <taxon>Eukaryota</taxon>
        <taxon>Viridiplantae</taxon>
        <taxon>Streptophyta</taxon>
        <taxon>Embryophyta</taxon>
        <taxon>Tracheophyta</taxon>
        <taxon>Spermatophyta</taxon>
        <taxon>Magnoliopsida</taxon>
        <taxon>eudicotyledons</taxon>
        <taxon>Gunneridae</taxon>
        <taxon>Pentapetalae</taxon>
        <taxon>rosids</taxon>
        <taxon>malvids</taxon>
        <taxon>Brassicales</taxon>
        <taxon>Brassicaceae</taxon>
        <taxon>Brassiceae</taxon>
        <taxon>Brassica</taxon>
    </lineage>
</organism>
<name>A0A8S9J090_BRACR</name>
<accession>A0A8S9J090</accession>
<proteinExistence type="predicted"/>
<dbReference type="AlphaFoldDB" id="A0A8S9J090"/>
<sequence length="132" mass="14724">MVQQAQRKEGDLFPNKCPLSTLLAQITSKVIRKYKKKEEVPSRRLQSVSTDETLWTSIDIASPAGTDINILTSVDIHSGLEPKLTSNTKLDTTACLGAWYTWDQILQTNLEDSTKDTKVDQPVNYATLAEIV</sequence>
<protein>
    <submittedName>
        <fullName evidence="1">Uncharacterized protein</fullName>
    </submittedName>
</protein>